<dbReference type="PANTHER" id="PTHR15955">
    <property type="entry name" value="RWD DOMAIN CONTAINING PROTEIN 2"/>
    <property type="match status" value="1"/>
</dbReference>
<evidence type="ECO:0000313" key="3">
    <source>
        <dbReference type="Proteomes" id="UP000007648"/>
    </source>
</evidence>
<dbReference type="CDD" id="cd23829">
    <property type="entry name" value="RWD_RWDD2"/>
    <property type="match status" value="1"/>
</dbReference>
<dbReference type="AlphaFoldDB" id="A0A7N4PBQ7"/>
<reference evidence="2" key="2">
    <citation type="submission" date="2025-08" db="UniProtKB">
        <authorList>
            <consortium name="Ensembl"/>
        </authorList>
    </citation>
    <scope>IDENTIFICATION</scope>
</reference>
<sequence>MSVVASVSECLELQLLELEMLFSMFPNKGEVCLEDANSVRRVRSYLKNPNGPLPPRIGFVVMVYTDFEGDVELQVAFPQNYPNAKLQLFGRSYSLDRQQQLQLNKDLTAYITTFDAGELCVCAAVQWIRDNSAPYFRKSKLFSEPVAKRKVVKTMFHRMWIYSHQICRPELRRRILDSAKRQGLTGFFMTGKPGIICVEGRKEQCEEFWHTIRSPNWKHISCKHAETVQVEGSGDELRIFKVFEELQFESHHGHGFRHDYHIDLGKFLEFLRKHQSEHIFQILFGIESKHSDH</sequence>
<dbReference type="InterPro" id="IPR059181">
    <property type="entry name" value="RWDD2A-B_C"/>
</dbReference>
<reference evidence="2 3" key="1">
    <citation type="journal article" date="2011" name="Proc. Natl. Acad. Sci. U.S.A.">
        <title>Genetic diversity and population structure of the endangered marsupial Sarcophilus harrisii (Tasmanian devil).</title>
        <authorList>
            <person name="Miller W."/>
            <person name="Hayes V.M."/>
            <person name="Ratan A."/>
            <person name="Petersen D.C."/>
            <person name="Wittekindt N.E."/>
            <person name="Miller J."/>
            <person name="Walenz B."/>
            <person name="Knight J."/>
            <person name="Qi J."/>
            <person name="Zhao F."/>
            <person name="Wang Q."/>
            <person name="Bedoya-Reina O.C."/>
            <person name="Katiyar N."/>
            <person name="Tomsho L.P."/>
            <person name="Kasson L.M."/>
            <person name="Hardie R.A."/>
            <person name="Woodbridge P."/>
            <person name="Tindall E.A."/>
            <person name="Bertelsen M.F."/>
            <person name="Dixon D."/>
            <person name="Pyecroft S."/>
            <person name="Helgen K.M."/>
            <person name="Lesk A.M."/>
            <person name="Pringle T.H."/>
            <person name="Patterson N."/>
            <person name="Zhang Y."/>
            <person name="Kreiss A."/>
            <person name="Woods G.M."/>
            <person name="Jones M.E."/>
            <person name="Schuster S.C."/>
        </authorList>
    </citation>
    <scope>NUCLEOTIDE SEQUENCE [LARGE SCALE GENOMIC DNA]</scope>
</reference>
<dbReference type="InterPro" id="IPR006575">
    <property type="entry name" value="RWD_dom"/>
</dbReference>
<evidence type="ECO:0000313" key="2">
    <source>
        <dbReference type="Ensembl" id="ENSSHAP00000034671.1"/>
    </source>
</evidence>
<dbReference type="FunCoup" id="A0A7N4PBQ7">
    <property type="interactions" value="50"/>
</dbReference>
<dbReference type="InterPro" id="IPR016135">
    <property type="entry name" value="UBQ-conjugating_enzyme/RWD"/>
</dbReference>
<dbReference type="RefSeq" id="XP_031820441.1">
    <property type="nucleotide sequence ID" value="XM_031964581.1"/>
</dbReference>
<dbReference type="Ensembl" id="ENSSHAT00000041104.1">
    <property type="protein sequence ID" value="ENSSHAP00000034671.1"/>
    <property type="gene ID" value="ENSSHAG00000025857.1"/>
</dbReference>
<dbReference type="Pfam" id="PF06544">
    <property type="entry name" value="Prp3_C"/>
    <property type="match status" value="1"/>
</dbReference>
<reference evidence="2" key="3">
    <citation type="submission" date="2025-09" db="UniProtKB">
        <authorList>
            <consortium name="Ensembl"/>
        </authorList>
    </citation>
    <scope>IDENTIFICATION</scope>
</reference>
<name>A0A7N4PBQ7_SARHA</name>
<dbReference type="PANTHER" id="PTHR15955:SF3">
    <property type="entry name" value="RWD DOMAIN-CONTAINING PROTEIN 2A"/>
    <property type="match status" value="1"/>
</dbReference>
<dbReference type="InParanoid" id="A0A7N4PBQ7"/>
<gene>
    <name evidence="2" type="primary">RWDD2A</name>
</gene>
<dbReference type="KEGG" id="shr:100932803"/>
<organism evidence="2 3">
    <name type="scientific">Sarcophilus harrisii</name>
    <name type="common">Tasmanian devil</name>
    <name type="synonym">Sarcophilus laniarius</name>
    <dbReference type="NCBI Taxonomy" id="9305"/>
    <lineage>
        <taxon>Eukaryota</taxon>
        <taxon>Metazoa</taxon>
        <taxon>Chordata</taxon>
        <taxon>Craniata</taxon>
        <taxon>Vertebrata</taxon>
        <taxon>Euteleostomi</taxon>
        <taxon>Mammalia</taxon>
        <taxon>Metatheria</taxon>
        <taxon>Dasyuromorphia</taxon>
        <taxon>Dasyuridae</taxon>
        <taxon>Sarcophilus</taxon>
    </lineage>
</organism>
<dbReference type="Pfam" id="PF05773">
    <property type="entry name" value="RWD"/>
    <property type="match status" value="1"/>
</dbReference>
<feature type="domain" description="RWD" evidence="1">
    <location>
        <begin position="16"/>
        <end position="135"/>
    </location>
</feature>
<keyword evidence="3" id="KW-1185">Reference proteome</keyword>
<proteinExistence type="predicted"/>
<dbReference type="InterPro" id="IPR017359">
    <property type="entry name" value="Phi-like"/>
</dbReference>
<protein>
    <submittedName>
        <fullName evidence="2">RWD domain containing 2A</fullName>
    </submittedName>
</protein>
<dbReference type="InterPro" id="IPR010541">
    <property type="entry name" value="Prp3_C"/>
</dbReference>
<dbReference type="PIRSF" id="PIRSF038021">
    <property type="entry name" value="UCP038021_RWDD2"/>
    <property type="match status" value="1"/>
</dbReference>
<dbReference type="CTD" id="112611"/>
<dbReference type="CDD" id="cd24163">
    <property type="entry name" value="RWDD2_C"/>
    <property type="match status" value="1"/>
</dbReference>
<dbReference type="SMART" id="SM00591">
    <property type="entry name" value="RWD"/>
    <property type="match status" value="1"/>
</dbReference>
<dbReference type="Gene3D" id="3.10.110.10">
    <property type="entry name" value="Ubiquitin Conjugating Enzyme"/>
    <property type="match status" value="1"/>
</dbReference>
<dbReference type="Proteomes" id="UP000007648">
    <property type="component" value="Unassembled WGS sequence"/>
</dbReference>
<accession>A0A7N4PBQ7</accession>
<dbReference type="GeneID" id="100932803"/>
<dbReference type="PROSITE" id="PS50908">
    <property type="entry name" value="RWD"/>
    <property type="match status" value="1"/>
</dbReference>
<evidence type="ECO:0000259" key="1">
    <source>
        <dbReference type="PROSITE" id="PS50908"/>
    </source>
</evidence>
<dbReference type="OMA" id="RENCEEF"/>
<dbReference type="SUPFAM" id="SSF54495">
    <property type="entry name" value="UBC-like"/>
    <property type="match status" value="1"/>
</dbReference>
<dbReference type="GeneTree" id="ENSGT00390000007224"/>
<dbReference type="OrthoDB" id="432412at2759"/>